<sequence length="94" mass="10423">MPDPSHLSIDALFTNHKGTEASLASGALGLVQFSSRDTNPSLILLLVLLQAMGAERITGEPRFFVIKHNAQCGLNTDDQWIQRTKSIIEMWMNI</sequence>
<organism evidence="1 2">
    <name type="scientific">Elysia crispata</name>
    <name type="common">lettuce slug</name>
    <dbReference type="NCBI Taxonomy" id="231223"/>
    <lineage>
        <taxon>Eukaryota</taxon>
        <taxon>Metazoa</taxon>
        <taxon>Spiralia</taxon>
        <taxon>Lophotrochozoa</taxon>
        <taxon>Mollusca</taxon>
        <taxon>Gastropoda</taxon>
        <taxon>Heterobranchia</taxon>
        <taxon>Euthyneura</taxon>
        <taxon>Panpulmonata</taxon>
        <taxon>Sacoglossa</taxon>
        <taxon>Placobranchoidea</taxon>
        <taxon>Plakobranchidae</taxon>
        <taxon>Elysia</taxon>
    </lineage>
</organism>
<keyword evidence="2" id="KW-1185">Reference proteome</keyword>
<dbReference type="EMBL" id="JAWDGP010003841">
    <property type="protein sequence ID" value="KAK3770480.1"/>
    <property type="molecule type" value="Genomic_DNA"/>
</dbReference>
<gene>
    <name evidence="1" type="ORF">RRG08_027963</name>
</gene>
<name>A0AAE0ZJG5_9GAST</name>
<dbReference type="AlphaFoldDB" id="A0AAE0ZJG5"/>
<reference evidence="1" key="1">
    <citation type="journal article" date="2023" name="G3 (Bethesda)">
        <title>A reference genome for the long-term kleptoplast-retaining sea slug Elysia crispata morphotype clarki.</title>
        <authorList>
            <person name="Eastman K.E."/>
            <person name="Pendleton A.L."/>
            <person name="Shaikh M.A."/>
            <person name="Suttiyut T."/>
            <person name="Ogas R."/>
            <person name="Tomko P."/>
            <person name="Gavelis G."/>
            <person name="Widhalm J.R."/>
            <person name="Wisecaver J.H."/>
        </authorList>
    </citation>
    <scope>NUCLEOTIDE SEQUENCE</scope>
    <source>
        <strain evidence="1">ECLA1</strain>
    </source>
</reference>
<dbReference type="Proteomes" id="UP001283361">
    <property type="component" value="Unassembled WGS sequence"/>
</dbReference>
<proteinExistence type="predicted"/>
<evidence type="ECO:0000313" key="2">
    <source>
        <dbReference type="Proteomes" id="UP001283361"/>
    </source>
</evidence>
<evidence type="ECO:0000313" key="1">
    <source>
        <dbReference type="EMBL" id="KAK3770480.1"/>
    </source>
</evidence>
<protein>
    <submittedName>
        <fullName evidence="1">Uncharacterized protein</fullName>
    </submittedName>
</protein>
<accession>A0AAE0ZJG5</accession>
<comment type="caution">
    <text evidence="1">The sequence shown here is derived from an EMBL/GenBank/DDBJ whole genome shotgun (WGS) entry which is preliminary data.</text>
</comment>